<evidence type="ECO:0000256" key="1">
    <source>
        <dbReference type="ARBA" id="ARBA00022729"/>
    </source>
</evidence>
<dbReference type="InterPro" id="IPR000914">
    <property type="entry name" value="SBP_5_dom"/>
</dbReference>
<dbReference type="GO" id="GO:1904680">
    <property type="term" value="F:peptide transmembrane transporter activity"/>
    <property type="evidence" value="ECO:0007669"/>
    <property type="project" value="TreeGrafter"/>
</dbReference>
<gene>
    <name evidence="3" type="ORF">LCGC14_0135610</name>
</gene>
<proteinExistence type="predicted"/>
<protein>
    <recommendedName>
        <fullName evidence="2">Solute-binding protein family 5 domain-containing protein</fullName>
    </recommendedName>
</protein>
<dbReference type="PANTHER" id="PTHR30290:SF64">
    <property type="entry name" value="ABC TRANSPORTER PERIPLASMIC BINDING PROTEIN"/>
    <property type="match status" value="1"/>
</dbReference>
<sequence length="619" mass="69845">MHLSLKSVCLALFACYTAAAAASQPEPQHALTLYDEAPKYSADFQHFDYVNPDAPKGGTLRLSGFGSFDSLNPYISRGTSADNLNLIYDTLTFHSLDEPFTEYGLIAESMEKAEDGTWVRFHLRPEARFQDGKLITAEDVVFTFNTLIEHGAPFYRAYYSNVQEVVADDPQTVTFRFHHGNNRELPLVLGQLPVLPKHYWQGRDFTKGSLDIPVGSGPYQIDNVRAGRSISFKRNPDYWAAELPVQRGFNNFDRVIVDYFRDGSVTLEAFKAGQFDFNQEMAAKNWAIGYNSPALSDGRIIKEEIPNNNTQGMQGFVFNLRKPHFADVRVRKAISLLFDFEWANSKLFHGAYTRTASYFDNSELAAQGEPSAAELELLEPLREQLPPAVFGPAYVPPKTDGSGNLRDQRREAYALLQDAGWKIVDDQLVNAEGEPLSFEFLLVQPEFERVMLPFKRNLASLGINLTLRRVDVSQYINRLRSRDFDMVVSGFGQSNSPGNEQREYWHSSSADNSGSRNLMGLKDPAIDALVEGLVQADTRESLVTHTRALDRALRAQHLMVPNWYTRFYRVAYWDKFAHPKVAPDYDVGLFTWWVDPAKSAAAIPDNEVPVVTTPVSEED</sequence>
<evidence type="ECO:0000259" key="2">
    <source>
        <dbReference type="Pfam" id="PF00496"/>
    </source>
</evidence>
<reference evidence="3" key="1">
    <citation type="journal article" date="2015" name="Nature">
        <title>Complex archaea that bridge the gap between prokaryotes and eukaryotes.</title>
        <authorList>
            <person name="Spang A."/>
            <person name="Saw J.H."/>
            <person name="Jorgensen S.L."/>
            <person name="Zaremba-Niedzwiedzka K."/>
            <person name="Martijn J."/>
            <person name="Lind A.E."/>
            <person name="van Eijk R."/>
            <person name="Schleper C."/>
            <person name="Guy L."/>
            <person name="Ettema T.J."/>
        </authorList>
    </citation>
    <scope>NUCLEOTIDE SEQUENCE</scope>
</reference>
<dbReference type="FunFam" id="3.10.105.10:FF:000005">
    <property type="entry name" value="ABC transporter substrate-binding protein"/>
    <property type="match status" value="1"/>
</dbReference>
<dbReference type="GO" id="GO:0030288">
    <property type="term" value="C:outer membrane-bounded periplasmic space"/>
    <property type="evidence" value="ECO:0007669"/>
    <property type="project" value="TreeGrafter"/>
</dbReference>
<accession>A0A0F9V2J6</accession>
<feature type="domain" description="Solute-binding protein family 5" evidence="2">
    <location>
        <begin position="105"/>
        <end position="511"/>
    </location>
</feature>
<keyword evidence="1" id="KW-0732">Signal</keyword>
<dbReference type="PIRSF" id="PIRSF002741">
    <property type="entry name" value="MppA"/>
    <property type="match status" value="1"/>
</dbReference>
<evidence type="ECO:0000313" key="3">
    <source>
        <dbReference type="EMBL" id="KKN99470.1"/>
    </source>
</evidence>
<dbReference type="PANTHER" id="PTHR30290">
    <property type="entry name" value="PERIPLASMIC BINDING COMPONENT OF ABC TRANSPORTER"/>
    <property type="match status" value="1"/>
</dbReference>
<dbReference type="InterPro" id="IPR039424">
    <property type="entry name" value="SBP_5"/>
</dbReference>
<comment type="caution">
    <text evidence="3">The sequence shown here is derived from an EMBL/GenBank/DDBJ whole genome shotgun (WGS) entry which is preliminary data.</text>
</comment>
<dbReference type="GO" id="GO:0043190">
    <property type="term" value="C:ATP-binding cassette (ABC) transporter complex"/>
    <property type="evidence" value="ECO:0007669"/>
    <property type="project" value="InterPro"/>
</dbReference>
<dbReference type="GO" id="GO:0042884">
    <property type="term" value="P:microcin transport"/>
    <property type="evidence" value="ECO:0007669"/>
    <property type="project" value="TreeGrafter"/>
</dbReference>
<dbReference type="AlphaFoldDB" id="A0A0F9V2J6"/>
<dbReference type="SUPFAM" id="SSF53850">
    <property type="entry name" value="Periplasmic binding protein-like II"/>
    <property type="match status" value="1"/>
</dbReference>
<organism evidence="3">
    <name type="scientific">marine sediment metagenome</name>
    <dbReference type="NCBI Taxonomy" id="412755"/>
    <lineage>
        <taxon>unclassified sequences</taxon>
        <taxon>metagenomes</taxon>
        <taxon>ecological metagenomes</taxon>
    </lineage>
</organism>
<dbReference type="CDD" id="cd08497">
    <property type="entry name" value="MbnE-like"/>
    <property type="match status" value="1"/>
</dbReference>
<dbReference type="Pfam" id="PF00496">
    <property type="entry name" value="SBP_bac_5"/>
    <property type="match status" value="1"/>
</dbReference>
<dbReference type="InterPro" id="IPR030678">
    <property type="entry name" value="Peptide/Ni-bd"/>
</dbReference>
<dbReference type="Gene3D" id="3.10.105.10">
    <property type="entry name" value="Dipeptide-binding Protein, Domain 3"/>
    <property type="match status" value="1"/>
</dbReference>
<dbReference type="GO" id="GO:0015833">
    <property type="term" value="P:peptide transport"/>
    <property type="evidence" value="ECO:0007669"/>
    <property type="project" value="TreeGrafter"/>
</dbReference>
<name>A0A0F9V2J6_9ZZZZ</name>
<dbReference type="Gene3D" id="3.40.190.10">
    <property type="entry name" value="Periplasmic binding protein-like II"/>
    <property type="match status" value="1"/>
</dbReference>
<dbReference type="EMBL" id="LAZR01000046">
    <property type="protein sequence ID" value="KKN99470.1"/>
    <property type="molecule type" value="Genomic_DNA"/>
</dbReference>